<dbReference type="PANTHER" id="PTHR34580:SF1">
    <property type="entry name" value="PROTEIN PAFC"/>
    <property type="match status" value="1"/>
</dbReference>
<dbReference type="InterPro" id="IPR026881">
    <property type="entry name" value="WYL_dom"/>
</dbReference>
<evidence type="ECO:0000256" key="1">
    <source>
        <dbReference type="SAM" id="MobiDB-lite"/>
    </source>
</evidence>
<proteinExistence type="predicted"/>
<feature type="region of interest" description="Disordered" evidence="1">
    <location>
        <begin position="367"/>
        <end position="386"/>
    </location>
</feature>
<reference evidence="3 4" key="1">
    <citation type="submission" date="2020-04" db="EMBL/GenBank/DDBJ databases">
        <title>Antimicrobial susceptibility and clonality of vaginal-derived multi-drug resistant Mobiluncus isolates in China.</title>
        <authorList>
            <person name="Zhang X."/>
        </authorList>
    </citation>
    <scope>NUCLEOTIDE SEQUENCE [LARGE SCALE GENOMIC DNA]</scope>
    <source>
        <strain evidence="3 4">13</strain>
    </source>
</reference>
<dbReference type="RefSeq" id="WP_169771623.1">
    <property type="nucleotide sequence ID" value="NZ_JABCUR010000002.1"/>
</dbReference>
<feature type="domain" description="WYL" evidence="2">
    <location>
        <begin position="175"/>
        <end position="238"/>
    </location>
</feature>
<dbReference type="Proteomes" id="UP000578252">
    <property type="component" value="Unassembled WGS sequence"/>
</dbReference>
<protein>
    <submittedName>
        <fullName evidence="3">WYL domain-containing protein</fullName>
    </submittedName>
</protein>
<organism evidence="3 4">
    <name type="scientific">Mobiluncus mulieris</name>
    <dbReference type="NCBI Taxonomy" id="2052"/>
    <lineage>
        <taxon>Bacteria</taxon>
        <taxon>Bacillati</taxon>
        <taxon>Actinomycetota</taxon>
        <taxon>Actinomycetes</taxon>
        <taxon>Actinomycetales</taxon>
        <taxon>Actinomycetaceae</taxon>
        <taxon>Mobiluncus</taxon>
    </lineage>
</organism>
<feature type="compositionally biased region" description="Polar residues" evidence="1">
    <location>
        <begin position="369"/>
        <end position="384"/>
    </location>
</feature>
<feature type="domain" description="WYL" evidence="2">
    <location>
        <begin position="539"/>
        <end position="608"/>
    </location>
</feature>
<dbReference type="Pfam" id="PF13280">
    <property type="entry name" value="WYL"/>
    <property type="match status" value="2"/>
</dbReference>
<evidence type="ECO:0000259" key="2">
    <source>
        <dbReference type="Pfam" id="PF13280"/>
    </source>
</evidence>
<dbReference type="AlphaFoldDB" id="A0A7Y0U0F7"/>
<dbReference type="InterPro" id="IPR051534">
    <property type="entry name" value="CBASS_pafABC_assoc_protein"/>
</dbReference>
<name>A0A7Y0U0F7_9ACTO</name>
<accession>A0A7Y0U0F7</accession>
<feature type="compositionally biased region" description="Polar residues" evidence="1">
    <location>
        <begin position="1"/>
        <end position="12"/>
    </location>
</feature>
<dbReference type="EMBL" id="JABCUR010000002">
    <property type="protein sequence ID" value="NMW64537.1"/>
    <property type="molecule type" value="Genomic_DNA"/>
</dbReference>
<evidence type="ECO:0000313" key="3">
    <source>
        <dbReference type="EMBL" id="NMW64537.1"/>
    </source>
</evidence>
<dbReference type="PROSITE" id="PS52050">
    <property type="entry name" value="WYL"/>
    <property type="match status" value="2"/>
</dbReference>
<feature type="region of interest" description="Disordered" evidence="1">
    <location>
        <begin position="1"/>
        <end position="21"/>
    </location>
</feature>
<dbReference type="PANTHER" id="PTHR34580">
    <property type="match status" value="1"/>
</dbReference>
<sequence>MEQSEISDSPPVTDTTADDRNTTATALRRQIVLLAALSSSSRLQTARDLLVKNRYYGLEAWQVRRFAEAEGNETPQWQTAKSLLDKDIADLNADGEIIEIQPTPGKENLYRLNPTQLRQTRVLFTPQESAWLDAALKFLDGKHQILREKIHGLTQAGSRITIDFDPMVRIPLAAQQMYQAILKHRRVSFEYKNRRGEISHPQDFEPWKLYFRRGFFYVQGKSPKHNTPVVYHLARFQSEVELQPAPHEAGANPTPPGQYCIPLTIPDPCLDYCLEEPLVLAIAPKEALELRQKSTPLKQAPHESAPLNHPIPPGWELYQVKNAQRYRWYTWALEFLDKVVVVSPEALRQDVIAAARHLAQNVTEIPKPQRNQLKPENSTPNVKSTKLHRDNTGLLRTRFQAICSFIHLNQQLNQPITAETVAKEFQIPVTEVTATLNNAYEWGAGEYDMDENLRVDESDDGTLTISTQPVPEWVTAFGLPSAECIPLILSLEALSRYLPTRRHDITHVELKVLRCYLQDETANLELLGVDQLSRQLEATMQTLNQAIKQRHPVTFSYVDAHNKHSRADVYPTELRAVRSRVELEAFNPKKRSHKWRTYWLERMSDLTVLPGTFPSDLPRRSDKPPRPVYLKVRAEALHVAEQVVEATVYHRANNAMWVQLDAYDATWLTRHLLAFGSDLLQVAASPDFPGSLGAIKDTAARALMNYQV</sequence>
<gene>
    <name evidence="3" type="ORF">HHJ78_03085</name>
</gene>
<evidence type="ECO:0000313" key="4">
    <source>
        <dbReference type="Proteomes" id="UP000578252"/>
    </source>
</evidence>
<comment type="caution">
    <text evidence="3">The sequence shown here is derived from an EMBL/GenBank/DDBJ whole genome shotgun (WGS) entry which is preliminary data.</text>
</comment>